<sequence length="106" mass="11055">MASPHQQKLRIDGPSLITGNRLGAGSPAYRTAEGDWSDDIAAAAVSEDAEVVLGWLDAAKADYRRIVGPYVARISPEGATLSVRERIRAKGPSVAIPGETLADAAA</sequence>
<name>A0ABW5DQQ5_9PROT</name>
<evidence type="ECO:0000313" key="3">
    <source>
        <dbReference type="Proteomes" id="UP001597295"/>
    </source>
</evidence>
<proteinExistence type="predicted"/>
<reference evidence="3" key="1">
    <citation type="journal article" date="2019" name="Int. J. Syst. Evol. Microbiol.">
        <title>The Global Catalogue of Microorganisms (GCM) 10K type strain sequencing project: providing services to taxonomists for standard genome sequencing and annotation.</title>
        <authorList>
            <consortium name="The Broad Institute Genomics Platform"/>
            <consortium name="The Broad Institute Genome Sequencing Center for Infectious Disease"/>
            <person name="Wu L."/>
            <person name="Ma J."/>
        </authorList>
    </citation>
    <scope>NUCLEOTIDE SEQUENCE [LARGE SCALE GENOMIC DNA]</scope>
    <source>
        <strain evidence="3">CGMCC 1.19062</strain>
    </source>
</reference>
<feature type="region of interest" description="Disordered" evidence="1">
    <location>
        <begin position="1"/>
        <end position="24"/>
    </location>
</feature>
<dbReference type="InterPro" id="IPR021270">
    <property type="entry name" value="DUF2849"/>
</dbReference>
<organism evidence="2 3">
    <name type="scientific">Lacibacterium aquatile</name>
    <dbReference type="NCBI Taxonomy" id="1168082"/>
    <lineage>
        <taxon>Bacteria</taxon>
        <taxon>Pseudomonadati</taxon>
        <taxon>Pseudomonadota</taxon>
        <taxon>Alphaproteobacteria</taxon>
        <taxon>Rhodospirillales</taxon>
        <taxon>Rhodospirillaceae</taxon>
    </lineage>
</organism>
<dbReference type="EMBL" id="JBHUIP010000003">
    <property type="protein sequence ID" value="MFD2262274.1"/>
    <property type="molecule type" value="Genomic_DNA"/>
</dbReference>
<keyword evidence="3" id="KW-1185">Reference proteome</keyword>
<comment type="caution">
    <text evidence="2">The sequence shown here is derived from an EMBL/GenBank/DDBJ whole genome shotgun (WGS) entry which is preliminary data.</text>
</comment>
<evidence type="ECO:0000256" key="1">
    <source>
        <dbReference type="SAM" id="MobiDB-lite"/>
    </source>
</evidence>
<accession>A0ABW5DQQ5</accession>
<evidence type="ECO:0000313" key="2">
    <source>
        <dbReference type="EMBL" id="MFD2262274.1"/>
    </source>
</evidence>
<dbReference type="Pfam" id="PF11011">
    <property type="entry name" value="DUF2849"/>
    <property type="match status" value="1"/>
</dbReference>
<gene>
    <name evidence="2" type="ORF">ACFSM5_05195</name>
</gene>
<dbReference type="RefSeq" id="WP_379875197.1">
    <property type="nucleotide sequence ID" value="NZ_JBHUIP010000003.1"/>
</dbReference>
<dbReference type="Proteomes" id="UP001597295">
    <property type="component" value="Unassembled WGS sequence"/>
</dbReference>
<protein>
    <submittedName>
        <fullName evidence="2">DUF2849 domain-containing protein</fullName>
    </submittedName>
</protein>